<dbReference type="AlphaFoldDB" id="A0A8T9CF95"/>
<feature type="compositionally biased region" description="Polar residues" evidence="1">
    <location>
        <begin position="340"/>
        <end position="349"/>
    </location>
</feature>
<keyword evidence="4" id="KW-1185">Reference proteome</keyword>
<sequence length="740" mass="82956">MLSWWLGRGAEEDHLQNDHPEQDAPETPAPVFAARALKSAIFGTPAAVSDDTMYEIAEEIENIAPRPRHISPTKPPGILLTPGTATSRRKTVSFGNEVEDKEEKLGEGGASNQWPSERRVSGKASRKTTLTKQLEEARESKSSKTSASKSSADSKPQSDFQTRGRKAAEKLSSGSSRKSKSERSNQELLQEMVAEPSGGDITLDLNEPRSQSGQYWKAQFQTYHDEATAELSNLLKYKHLAKTYAKERDSRALDLHQKLREEQRKVLKMEEHISMLSARIATAGLEGVDDESPELIKELARQTALALQYKSQVEEFRAALEDNESSPEKRNSHDGRILTSPRTEQTTVDTNRELKKAREQLREMQSLRTELDNVRKTLYTAEKTTRKLQDENTKLTQELLHADLRLETLVEKSEKRRQSSEEQRQKKDEALKTLQKDYDNLKEHAKSQRRDAEQMLKKRHDQAVEFRKEIASLQGAESSTQELQLTLQKKTKEHDQIVTELQAEIARLKAKGSGREDIVVSKANSMPLPERVAISSDASQTRESLIPVSSQPISRPLKTVASARQLRSDTPAGSPQVRSRSSHSALSEIVNQASVDTVPPSTSGPVQYTPMMKRFSDLSLQSPSQPSQEPTPHVNNRAVHQRNCQPSPMPSMFNIPSSPPKPVARRPRASDELPRKRSSNDLLGRRQGNINSSHFSGSEVSRARSNLPPERAAAARARLEQKNAEKKRAKLEGEKENMRG</sequence>
<feature type="compositionally biased region" description="Basic and acidic residues" evidence="1">
    <location>
        <begin position="319"/>
        <end position="336"/>
    </location>
</feature>
<feature type="region of interest" description="Disordered" evidence="1">
    <location>
        <begin position="590"/>
        <end position="609"/>
    </location>
</feature>
<dbReference type="Pfam" id="PF11500">
    <property type="entry name" value="Cut12"/>
    <property type="match status" value="1"/>
</dbReference>
<feature type="compositionally biased region" description="Polar residues" evidence="1">
    <location>
        <begin position="536"/>
        <end position="553"/>
    </location>
</feature>
<dbReference type="OrthoDB" id="5383703at2759"/>
<proteinExistence type="predicted"/>
<evidence type="ECO:0000259" key="2">
    <source>
        <dbReference type="Pfam" id="PF11500"/>
    </source>
</evidence>
<dbReference type="Proteomes" id="UP000469558">
    <property type="component" value="Unassembled WGS sequence"/>
</dbReference>
<comment type="caution">
    <text evidence="3">The sequence shown here is derived from an EMBL/GenBank/DDBJ whole genome shotgun (WGS) entry which is preliminary data.</text>
</comment>
<dbReference type="InterPro" id="IPR021589">
    <property type="entry name" value="Cut12"/>
</dbReference>
<feature type="region of interest" description="Disordered" evidence="1">
    <location>
        <begin position="535"/>
        <end position="585"/>
    </location>
</feature>
<evidence type="ECO:0000313" key="4">
    <source>
        <dbReference type="Proteomes" id="UP000469558"/>
    </source>
</evidence>
<evidence type="ECO:0000313" key="3">
    <source>
        <dbReference type="EMBL" id="TVY84181.1"/>
    </source>
</evidence>
<feature type="compositionally biased region" description="Low complexity" evidence="1">
    <location>
        <begin position="143"/>
        <end position="155"/>
    </location>
</feature>
<feature type="region of interest" description="Disordered" evidence="1">
    <location>
        <begin position="65"/>
        <end position="207"/>
    </location>
</feature>
<feature type="region of interest" description="Disordered" evidence="1">
    <location>
        <begin position="411"/>
        <end position="460"/>
    </location>
</feature>
<feature type="compositionally biased region" description="Polar residues" evidence="1">
    <location>
        <begin position="571"/>
        <end position="585"/>
    </location>
</feature>
<dbReference type="EMBL" id="QGMK01000108">
    <property type="protein sequence ID" value="TVY84181.1"/>
    <property type="molecule type" value="Genomic_DNA"/>
</dbReference>
<accession>A0A8T9CF95</accession>
<feature type="compositionally biased region" description="Basic and acidic residues" evidence="1">
    <location>
        <begin position="9"/>
        <end position="22"/>
    </location>
</feature>
<feature type="domain" description="Spindle pole body-associated protein cut12" evidence="2">
    <location>
        <begin position="125"/>
        <end position="283"/>
    </location>
</feature>
<evidence type="ECO:0000256" key="1">
    <source>
        <dbReference type="SAM" id="MobiDB-lite"/>
    </source>
</evidence>
<feature type="compositionally biased region" description="Basic and acidic residues" evidence="1">
    <location>
        <begin position="668"/>
        <end position="679"/>
    </location>
</feature>
<feature type="region of interest" description="Disordered" evidence="1">
    <location>
        <begin position="641"/>
        <end position="740"/>
    </location>
</feature>
<feature type="compositionally biased region" description="Basic and acidic residues" evidence="1">
    <location>
        <begin position="717"/>
        <end position="740"/>
    </location>
</feature>
<feature type="compositionally biased region" description="Basic and acidic residues" evidence="1">
    <location>
        <begin position="133"/>
        <end position="142"/>
    </location>
</feature>
<organism evidence="3 4">
    <name type="scientific">Lachnellula suecica</name>
    <dbReference type="NCBI Taxonomy" id="602035"/>
    <lineage>
        <taxon>Eukaryota</taxon>
        <taxon>Fungi</taxon>
        <taxon>Dikarya</taxon>
        <taxon>Ascomycota</taxon>
        <taxon>Pezizomycotina</taxon>
        <taxon>Leotiomycetes</taxon>
        <taxon>Helotiales</taxon>
        <taxon>Lachnaceae</taxon>
        <taxon>Lachnellula</taxon>
    </lineage>
</organism>
<feature type="compositionally biased region" description="Polar residues" evidence="1">
    <location>
        <begin position="590"/>
        <end position="606"/>
    </location>
</feature>
<protein>
    <recommendedName>
        <fullName evidence="2">Spindle pole body-associated protein cut12 domain-containing protein</fullName>
    </recommendedName>
</protein>
<feature type="region of interest" description="Disordered" evidence="1">
    <location>
        <begin position="1"/>
        <end position="27"/>
    </location>
</feature>
<feature type="compositionally biased region" description="Polar residues" evidence="1">
    <location>
        <begin position="688"/>
        <end position="699"/>
    </location>
</feature>
<reference evidence="3 4" key="1">
    <citation type="submission" date="2018-05" db="EMBL/GenBank/DDBJ databases">
        <title>Genome sequencing and assembly of the regulated plant pathogen Lachnellula willkommii and related sister species for the development of diagnostic species identification markers.</title>
        <authorList>
            <person name="Giroux E."/>
            <person name="Bilodeau G."/>
        </authorList>
    </citation>
    <scope>NUCLEOTIDE SEQUENCE [LARGE SCALE GENOMIC DNA]</scope>
    <source>
        <strain evidence="3 4">CBS 268.59</strain>
    </source>
</reference>
<gene>
    <name evidence="3" type="ORF">LSUE1_G000956</name>
</gene>
<name>A0A8T9CF95_9HELO</name>
<feature type="region of interest" description="Disordered" evidence="1">
    <location>
        <begin position="319"/>
        <end position="349"/>
    </location>
</feature>